<keyword evidence="3" id="KW-1185">Reference proteome</keyword>
<accession>A0A0D3FQK8</accession>
<name>A0A0D3FQK8_9ORYZ</name>
<dbReference type="Proteomes" id="UP000026960">
    <property type="component" value="Chromosome 3"/>
</dbReference>
<dbReference type="EnsemblPlants" id="OBART03G38640.1">
    <property type="protein sequence ID" value="OBART03G38640.1"/>
    <property type="gene ID" value="OBART03G38640"/>
</dbReference>
<sequence>MRTKTFVLFPSLGRRPPQPHGGDGQAPAPPGLAVVVVAVIDPPNNDATSADATARLAEANPSITFRLLPAPPSPDAGAHPARRALDTLRAWANPVLREFLRSLPDAVDALLLDVAAYFFFPSGASALAALLHLPYYYPEACGNFGSKTRNTPHGACSPATRPRPATTAATSWRESRAAATSSSPPAMTQLLDCFMSQKGRVSRRCRVCVLCGDWRGATWTRISLFDPFSGVLFEAGAL</sequence>
<evidence type="ECO:0000313" key="3">
    <source>
        <dbReference type="Proteomes" id="UP000026960"/>
    </source>
</evidence>
<dbReference type="AlphaFoldDB" id="A0A0D3FQK8"/>
<feature type="compositionally biased region" description="Low complexity" evidence="1">
    <location>
        <begin position="158"/>
        <end position="183"/>
    </location>
</feature>
<evidence type="ECO:0000313" key="2">
    <source>
        <dbReference type="EnsemblPlants" id="OBART03G38640.1"/>
    </source>
</evidence>
<reference evidence="2" key="1">
    <citation type="journal article" date="2009" name="Rice">
        <title>De Novo Next Generation Sequencing of Plant Genomes.</title>
        <authorList>
            <person name="Rounsley S."/>
            <person name="Marri P.R."/>
            <person name="Yu Y."/>
            <person name="He R."/>
            <person name="Sisneros N."/>
            <person name="Goicoechea J.L."/>
            <person name="Lee S.J."/>
            <person name="Angelova A."/>
            <person name="Kudrna D."/>
            <person name="Luo M."/>
            <person name="Affourtit J."/>
            <person name="Desany B."/>
            <person name="Knight J."/>
            <person name="Niazi F."/>
            <person name="Egholm M."/>
            <person name="Wing R.A."/>
        </authorList>
    </citation>
    <scope>NUCLEOTIDE SEQUENCE [LARGE SCALE GENOMIC DNA]</scope>
    <source>
        <strain evidence="2">cv. IRGC 105608</strain>
    </source>
</reference>
<dbReference type="PaxDb" id="65489-OBART03G38640.1"/>
<dbReference type="HOGENOM" id="CLU_001724_7_0_1"/>
<dbReference type="Gramene" id="OBART03G38640.1">
    <property type="protein sequence ID" value="OBART03G38640.1"/>
    <property type="gene ID" value="OBART03G38640"/>
</dbReference>
<organism evidence="2">
    <name type="scientific">Oryza barthii</name>
    <dbReference type="NCBI Taxonomy" id="65489"/>
    <lineage>
        <taxon>Eukaryota</taxon>
        <taxon>Viridiplantae</taxon>
        <taxon>Streptophyta</taxon>
        <taxon>Embryophyta</taxon>
        <taxon>Tracheophyta</taxon>
        <taxon>Spermatophyta</taxon>
        <taxon>Magnoliopsida</taxon>
        <taxon>Liliopsida</taxon>
        <taxon>Poales</taxon>
        <taxon>Poaceae</taxon>
        <taxon>BOP clade</taxon>
        <taxon>Oryzoideae</taxon>
        <taxon>Oryzeae</taxon>
        <taxon>Oryzinae</taxon>
        <taxon>Oryza</taxon>
    </lineage>
</organism>
<reference evidence="2" key="2">
    <citation type="submission" date="2015-03" db="UniProtKB">
        <authorList>
            <consortium name="EnsemblPlants"/>
        </authorList>
    </citation>
    <scope>IDENTIFICATION</scope>
</reference>
<proteinExistence type="predicted"/>
<dbReference type="eggNOG" id="KOG1192">
    <property type="taxonomic scope" value="Eukaryota"/>
</dbReference>
<evidence type="ECO:0000256" key="1">
    <source>
        <dbReference type="SAM" id="MobiDB-lite"/>
    </source>
</evidence>
<protein>
    <submittedName>
        <fullName evidence="2">Uncharacterized protein</fullName>
    </submittedName>
</protein>
<feature type="region of interest" description="Disordered" evidence="1">
    <location>
        <begin position="1"/>
        <end position="27"/>
    </location>
</feature>
<feature type="region of interest" description="Disordered" evidence="1">
    <location>
        <begin position="151"/>
        <end position="183"/>
    </location>
</feature>